<dbReference type="SMART" id="SM00065">
    <property type="entry name" value="GAF"/>
    <property type="match status" value="1"/>
</dbReference>
<feature type="domain" description="GAF" evidence="1">
    <location>
        <begin position="21"/>
        <end position="176"/>
    </location>
</feature>
<name>A0A1L9BKE2_9BACT</name>
<accession>A0A1L9BKE2</accession>
<reference evidence="2 3" key="2">
    <citation type="submission" date="2016-12" db="EMBL/GenBank/DDBJ databases">
        <title>Draft Genome Sequence of Cystobacter ferrugineus Strain Cbfe23.</title>
        <authorList>
            <person name="Akbar S."/>
            <person name="Dowd S.E."/>
            <person name="Stevens D.C."/>
        </authorList>
    </citation>
    <scope>NUCLEOTIDE SEQUENCE [LARGE SCALE GENOMIC DNA]</scope>
    <source>
        <strain evidence="2 3">Cbfe23</strain>
    </source>
</reference>
<evidence type="ECO:0000259" key="1">
    <source>
        <dbReference type="SMART" id="SM00065"/>
    </source>
</evidence>
<dbReference type="AlphaFoldDB" id="A0A1L9BKE2"/>
<reference evidence="3" key="1">
    <citation type="submission" date="2016-11" db="EMBL/GenBank/DDBJ databases">
        <authorList>
            <person name="Shukria A."/>
            <person name="Stevens D.C."/>
        </authorList>
    </citation>
    <scope>NUCLEOTIDE SEQUENCE [LARGE SCALE GENOMIC DNA]</scope>
    <source>
        <strain evidence="3">Cbfe23</strain>
    </source>
</reference>
<dbReference type="RefSeq" id="WP_071896762.1">
    <property type="nucleotide sequence ID" value="NZ_MPIN01000001.1"/>
</dbReference>
<keyword evidence="3" id="KW-1185">Reference proteome</keyword>
<dbReference type="EMBL" id="MPIN01000001">
    <property type="protein sequence ID" value="OJH42666.1"/>
    <property type="molecule type" value="Genomic_DNA"/>
</dbReference>
<protein>
    <recommendedName>
        <fullName evidence="1">GAF domain-containing protein</fullName>
    </recommendedName>
</protein>
<gene>
    <name evidence="2" type="ORF">BON30_05645</name>
</gene>
<sequence length="194" mass="21511">MSIEAFAKVTEAAKLLVDQGFSGPAVESAIEQVGRALGVDRALVYENSTATMPGKRLSPLRHAWAAGSITPLMQTFPLRDQMAGWVEILSRGQPVWELVRNIQGPLLVNLEAQGVQSVLLCPINVGTVNGRWWGVLRLDDCQKERRWSNDELSAVKTLARSLSNALRADLRREELARTRQELQTMMTRCATGTR</sequence>
<comment type="caution">
    <text evidence="2">The sequence shown here is derived from an EMBL/GenBank/DDBJ whole genome shotgun (WGS) entry which is preliminary data.</text>
</comment>
<evidence type="ECO:0000313" key="2">
    <source>
        <dbReference type="EMBL" id="OJH42666.1"/>
    </source>
</evidence>
<organism evidence="2 3">
    <name type="scientific">Cystobacter ferrugineus</name>
    <dbReference type="NCBI Taxonomy" id="83449"/>
    <lineage>
        <taxon>Bacteria</taxon>
        <taxon>Pseudomonadati</taxon>
        <taxon>Myxococcota</taxon>
        <taxon>Myxococcia</taxon>
        <taxon>Myxococcales</taxon>
        <taxon>Cystobacterineae</taxon>
        <taxon>Archangiaceae</taxon>
        <taxon>Cystobacter</taxon>
    </lineage>
</organism>
<dbReference type="SUPFAM" id="SSF55781">
    <property type="entry name" value="GAF domain-like"/>
    <property type="match status" value="1"/>
</dbReference>
<dbReference type="InterPro" id="IPR029016">
    <property type="entry name" value="GAF-like_dom_sf"/>
</dbReference>
<evidence type="ECO:0000313" key="3">
    <source>
        <dbReference type="Proteomes" id="UP000182229"/>
    </source>
</evidence>
<dbReference type="Pfam" id="PF01590">
    <property type="entry name" value="GAF"/>
    <property type="match status" value="1"/>
</dbReference>
<dbReference type="Gene3D" id="3.30.450.40">
    <property type="match status" value="1"/>
</dbReference>
<dbReference type="Proteomes" id="UP000182229">
    <property type="component" value="Unassembled WGS sequence"/>
</dbReference>
<proteinExistence type="predicted"/>
<dbReference type="InterPro" id="IPR003018">
    <property type="entry name" value="GAF"/>
</dbReference>
<dbReference type="STRING" id="83449.BON30_05645"/>